<accession>A0A410GG77</accession>
<evidence type="ECO:0000256" key="3">
    <source>
        <dbReference type="ARBA" id="ARBA00022729"/>
    </source>
</evidence>
<evidence type="ECO:0000256" key="2">
    <source>
        <dbReference type="ARBA" id="ARBA00022448"/>
    </source>
</evidence>
<dbReference type="InterPro" id="IPR000709">
    <property type="entry name" value="Leu_Ile_Val-bd"/>
</dbReference>
<keyword evidence="3 5" id="KW-0732">Signal</keyword>
<keyword evidence="2" id="KW-0813">Transport</keyword>
<dbReference type="GO" id="GO:0006865">
    <property type="term" value="P:amino acid transport"/>
    <property type="evidence" value="ECO:0007669"/>
    <property type="project" value="UniProtKB-KW"/>
</dbReference>
<evidence type="ECO:0000256" key="5">
    <source>
        <dbReference type="SAM" id="SignalP"/>
    </source>
</evidence>
<dbReference type="SUPFAM" id="SSF53822">
    <property type="entry name" value="Periplasmic binding protein-like I"/>
    <property type="match status" value="1"/>
</dbReference>
<evidence type="ECO:0000313" key="8">
    <source>
        <dbReference type="Proteomes" id="UP000283474"/>
    </source>
</evidence>
<evidence type="ECO:0000256" key="4">
    <source>
        <dbReference type="ARBA" id="ARBA00022970"/>
    </source>
</evidence>
<feature type="chain" id="PRO_5018974773" evidence="5">
    <location>
        <begin position="24"/>
        <end position="384"/>
    </location>
</feature>
<dbReference type="EMBL" id="CP022987">
    <property type="protein sequence ID" value="QAA95322.1"/>
    <property type="molecule type" value="Genomic_DNA"/>
</dbReference>
<dbReference type="CDD" id="cd06333">
    <property type="entry name" value="PBP1_ABC_RPA1789-like"/>
    <property type="match status" value="1"/>
</dbReference>
<dbReference type="RefSeq" id="WP_128356313.1">
    <property type="nucleotide sequence ID" value="NZ_CP022987.1"/>
</dbReference>
<sequence>MKRLTKLLSSCLLGVGIVSAALATETKAPIKVGSILSVTGAAAYLGTPELKTLQMYVEELNKSGGVLGRQLQLVHYDDGSDASKANAFAKRLIEDDKVDFIVGGTTTGSTMSMVPLVQKAEIPFMSLAGAVVVVEPVKKWVFKASTTDRIAAERVFLDMQKRGISKIALLSETSGFGQSGKKQSEEVAEKYGITFVIKETYGPKDTDISPQLTKIKNNADVQAVFVFGFGQGPAIVTKNYRQLGLDLPLYHAHGVGSDEFIALAGAAAEGAYALAPPLMIAATLADNDPQKPVVTDYVAAYRERFKEDVSMFGGQAHDNFFIVIEAIKRVGTTDKAKVRDAIESTKGYIGTGGEVNMSPTDHMGLSVESLRMLVVKDGKWVEAQ</sequence>
<name>A0A410GG77_9BURK</name>
<dbReference type="InterPro" id="IPR028082">
    <property type="entry name" value="Peripla_BP_I"/>
</dbReference>
<keyword evidence="8" id="KW-1185">Reference proteome</keyword>
<keyword evidence="4" id="KW-0029">Amino-acid transport</keyword>
<protein>
    <submittedName>
        <fullName evidence="7">ABC transporter substrate-binding protein</fullName>
    </submittedName>
</protein>
<reference evidence="7 8" key="1">
    <citation type="submission" date="2017-08" db="EMBL/GenBank/DDBJ databases">
        <authorList>
            <person name="Park S.-J."/>
            <person name="Kim H."/>
        </authorList>
    </citation>
    <scope>NUCLEOTIDE SEQUENCE [LARGE SCALE GENOMIC DNA]</scope>
    <source>
        <strain evidence="8">ye3</strain>
    </source>
</reference>
<comment type="similarity">
    <text evidence="1">Belongs to the leucine-binding protein family.</text>
</comment>
<dbReference type="Proteomes" id="UP000283474">
    <property type="component" value="Chromosome"/>
</dbReference>
<dbReference type="KEGG" id="pus:CKA81_16730"/>
<evidence type="ECO:0000313" key="7">
    <source>
        <dbReference type="EMBL" id="QAA95322.1"/>
    </source>
</evidence>
<dbReference type="InterPro" id="IPR028081">
    <property type="entry name" value="Leu-bd"/>
</dbReference>
<feature type="signal peptide" evidence="5">
    <location>
        <begin position="1"/>
        <end position="23"/>
    </location>
</feature>
<feature type="domain" description="Leucine-binding protein" evidence="6">
    <location>
        <begin position="29"/>
        <end position="364"/>
    </location>
</feature>
<gene>
    <name evidence="7" type="ORF">CKA81_16730</name>
</gene>
<dbReference type="AlphaFoldDB" id="A0A410GG77"/>
<evidence type="ECO:0000259" key="6">
    <source>
        <dbReference type="Pfam" id="PF13458"/>
    </source>
</evidence>
<proteinExistence type="inferred from homology"/>
<evidence type="ECO:0000256" key="1">
    <source>
        <dbReference type="ARBA" id="ARBA00010062"/>
    </source>
</evidence>
<dbReference type="PANTHER" id="PTHR30483:SF38">
    <property type="entry name" value="BLR7848 PROTEIN"/>
    <property type="match status" value="1"/>
</dbReference>
<organism evidence="7 8">
    <name type="scientific">Pollutimonas thiosulfatoxidans</name>
    <dbReference type="NCBI Taxonomy" id="2028345"/>
    <lineage>
        <taxon>Bacteria</taxon>
        <taxon>Pseudomonadati</taxon>
        <taxon>Pseudomonadota</taxon>
        <taxon>Betaproteobacteria</taxon>
        <taxon>Burkholderiales</taxon>
        <taxon>Alcaligenaceae</taxon>
        <taxon>Pollutimonas</taxon>
    </lineage>
</organism>
<dbReference type="Gene3D" id="3.40.50.2300">
    <property type="match status" value="2"/>
</dbReference>
<dbReference type="InterPro" id="IPR051010">
    <property type="entry name" value="BCAA_transport"/>
</dbReference>
<dbReference type="OrthoDB" id="5290698at2"/>
<dbReference type="PRINTS" id="PR00337">
    <property type="entry name" value="LEUILEVALBP"/>
</dbReference>
<dbReference type="PANTHER" id="PTHR30483">
    <property type="entry name" value="LEUCINE-SPECIFIC-BINDING PROTEIN"/>
    <property type="match status" value="1"/>
</dbReference>
<dbReference type="Pfam" id="PF13458">
    <property type="entry name" value="Peripla_BP_6"/>
    <property type="match status" value="1"/>
</dbReference>